<dbReference type="InterPro" id="IPR016167">
    <property type="entry name" value="FAD-bd_PCMH_sub1"/>
</dbReference>
<proteinExistence type="inferred from homology"/>
<dbReference type="InterPro" id="IPR016169">
    <property type="entry name" value="FAD-bd_PCMH_sub2"/>
</dbReference>
<dbReference type="SUPFAM" id="SSF56176">
    <property type="entry name" value="FAD-binding/transporter-associated domain-like"/>
    <property type="match status" value="1"/>
</dbReference>
<accession>A0ABW5VWX9</accession>
<dbReference type="InterPro" id="IPR036318">
    <property type="entry name" value="FAD-bd_PCMH-like_sf"/>
</dbReference>
<dbReference type="Gene3D" id="3.30.43.10">
    <property type="entry name" value="Uridine Diphospho-n-acetylenolpyruvylglucosamine Reductase, domain 2"/>
    <property type="match status" value="1"/>
</dbReference>
<evidence type="ECO:0000259" key="6">
    <source>
        <dbReference type="PROSITE" id="PS51387"/>
    </source>
</evidence>
<dbReference type="InterPro" id="IPR006094">
    <property type="entry name" value="Oxid_FAD_bind_N"/>
</dbReference>
<dbReference type="Gene3D" id="3.40.462.20">
    <property type="match status" value="1"/>
</dbReference>
<dbReference type="Pfam" id="PF01565">
    <property type="entry name" value="FAD_binding_4"/>
    <property type="match status" value="1"/>
</dbReference>
<dbReference type="InterPro" id="IPR012951">
    <property type="entry name" value="BBE"/>
</dbReference>
<evidence type="ECO:0000256" key="2">
    <source>
        <dbReference type="ARBA" id="ARBA00005466"/>
    </source>
</evidence>
<evidence type="ECO:0000256" key="3">
    <source>
        <dbReference type="ARBA" id="ARBA00022630"/>
    </source>
</evidence>
<keyword evidence="5" id="KW-0560">Oxidoreductase</keyword>
<dbReference type="InterPro" id="IPR016166">
    <property type="entry name" value="FAD-bd_PCMH"/>
</dbReference>
<evidence type="ECO:0000256" key="4">
    <source>
        <dbReference type="ARBA" id="ARBA00022827"/>
    </source>
</evidence>
<keyword evidence="8" id="KW-1185">Reference proteome</keyword>
<keyword evidence="4" id="KW-0274">FAD</keyword>
<organism evidence="7 8">
    <name type="scientific">Promicromonospora vindobonensis</name>
    <dbReference type="NCBI Taxonomy" id="195748"/>
    <lineage>
        <taxon>Bacteria</taxon>
        <taxon>Bacillati</taxon>
        <taxon>Actinomycetota</taxon>
        <taxon>Actinomycetes</taxon>
        <taxon>Micrococcales</taxon>
        <taxon>Promicromonosporaceae</taxon>
        <taxon>Promicromonospora</taxon>
    </lineage>
</organism>
<dbReference type="Pfam" id="PF08031">
    <property type="entry name" value="BBE"/>
    <property type="match status" value="1"/>
</dbReference>
<keyword evidence="3" id="KW-0285">Flavoprotein</keyword>
<protein>
    <submittedName>
        <fullName evidence="7">FAD-binding oxidoreductase</fullName>
    </submittedName>
</protein>
<evidence type="ECO:0000313" key="8">
    <source>
        <dbReference type="Proteomes" id="UP001597479"/>
    </source>
</evidence>
<sequence>MDRAPYEEALIEESERMDTIEDSAVSELDILHPGDAGFDEACTVWNAMVDHRPALVVRCREAADVVAALALARREGLEVGVRCGGHSVVGHSVPRDGLMIDLTPMGSVRVDPVRRRAWVQGGALLGALDAATQPHGLATTAGNVSHTGVGGLTLGGGMGWLARQLGLSCDNVVAYEVVTAAGDVVRAAADERPELFWALRGGGGNFGVVTEFELRLHDVGTRALSVELDFPVSDGVPAVVRWRDLSANAPRAATYTAGVHDGVVTLGFVWVGDPRAGRAHATELDSLGAPVARRIEELSYLDLQTRDDSARGHAVRRYWKGHYVRELSLGAIEGLLATEPGVRAGLQAYGGAIADVPGHEAAFSQRDARFEYVAATGWTDPDEDGARTSAARVSAARLEPFASGVYVNVLADDGAAGVRRAYPPEKLARLAEIKAVYDPDNVFHLNQNIPPTPAS</sequence>
<comment type="similarity">
    <text evidence="2">Belongs to the oxygen-dependent FAD-linked oxidoreductase family.</text>
</comment>
<dbReference type="EMBL" id="JBHUOG010000002">
    <property type="protein sequence ID" value="MFD2795811.1"/>
    <property type="molecule type" value="Genomic_DNA"/>
</dbReference>
<dbReference type="InterPro" id="IPR050416">
    <property type="entry name" value="FAD-linked_Oxidoreductase"/>
</dbReference>
<comment type="cofactor">
    <cofactor evidence="1">
        <name>FAD</name>
        <dbReference type="ChEBI" id="CHEBI:57692"/>
    </cofactor>
</comment>
<dbReference type="RefSeq" id="WP_377186297.1">
    <property type="nucleotide sequence ID" value="NZ_JBHUOG010000002.1"/>
</dbReference>
<dbReference type="Gene3D" id="3.30.465.10">
    <property type="match status" value="1"/>
</dbReference>
<feature type="domain" description="FAD-binding PCMH-type" evidence="6">
    <location>
        <begin position="49"/>
        <end position="219"/>
    </location>
</feature>
<gene>
    <name evidence="7" type="ORF">ACFS27_19780</name>
</gene>
<reference evidence="8" key="1">
    <citation type="journal article" date="2019" name="Int. J. Syst. Evol. Microbiol.">
        <title>The Global Catalogue of Microorganisms (GCM) 10K type strain sequencing project: providing services to taxonomists for standard genome sequencing and annotation.</title>
        <authorList>
            <consortium name="The Broad Institute Genomics Platform"/>
            <consortium name="The Broad Institute Genome Sequencing Center for Infectious Disease"/>
            <person name="Wu L."/>
            <person name="Ma J."/>
        </authorList>
    </citation>
    <scope>NUCLEOTIDE SEQUENCE [LARGE SCALE GENOMIC DNA]</scope>
    <source>
        <strain evidence="8">CCM 7044</strain>
    </source>
</reference>
<evidence type="ECO:0000313" key="7">
    <source>
        <dbReference type="EMBL" id="MFD2795811.1"/>
    </source>
</evidence>
<evidence type="ECO:0000256" key="5">
    <source>
        <dbReference type="ARBA" id="ARBA00023002"/>
    </source>
</evidence>
<dbReference type="PROSITE" id="PS51387">
    <property type="entry name" value="FAD_PCMH"/>
    <property type="match status" value="1"/>
</dbReference>
<comment type="caution">
    <text evidence="7">The sequence shown here is derived from an EMBL/GenBank/DDBJ whole genome shotgun (WGS) entry which is preliminary data.</text>
</comment>
<evidence type="ECO:0000256" key="1">
    <source>
        <dbReference type="ARBA" id="ARBA00001974"/>
    </source>
</evidence>
<dbReference type="PANTHER" id="PTHR42973:SF39">
    <property type="entry name" value="FAD-BINDING PCMH-TYPE DOMAIN-CONTAINING PROTEIN"/>
    <property type="match status" value="1"/>
</dbReference>
<dbReference type="Proteomes" id="UP001597479">
    <property type="component" value="Unassembled WGS sequence"/>
</dbReference>
<name>A0ABW5VWX9_9MICO</name>
<dbReference type="PANTHER" id="PTHR42973">
    <property type="entry name" value="BINDING OXIDOREDUCTASE, PUTATIVE (AFU_ORTHOLOGUE AFUA_1G17690)-RELATED"/>
    <property type="match status" value="1"/>
</dbReference>